<dbReference type="GO" id="GO:0005730">
    <property type="term" value="C:nucleolus"/>
    <property type="evidence" value="ECO:0007669"/>
    <property type="project" value="TreeGrafter"/>
</dbReference>
<feature type="compositionally biased region" description="Basic and acidic residues" evidence="1">
    <location>
        <begin position="106"/>
        <end position="116"/>
    </location>
</feature>
<organism evidence="2 3">
    <name type="scientific">Mycena indigotica</name>
    <dbReference type="NCBI Taxonomy" id="2126181"/>
    <lineage>
        <taxon>Eukaryota</taxon>
        <taxon>Fungi</taxon>
        <taxon>Dikarya</taxon>
        <taxon>Basidiomycota</taxon>
        <taxon>Agaricomycotina</taxon>
        <taxon>Agaricomycetes</taxon>
        <taxon>Agaricomycetidae</taxon>
        <taxon>Agaricales</taxon>
        <taxon>Marasmiineae</taxon>
        <taxon>Mycenaceae</taxon>
        <taxon>Mycena</taxon>
    </lineage>
</organism>
<reference evidence="2" key="1">
    <citation type="submission" date="2020-05" db="EMBL/GenBank/DDBJ databases">
        <title>Mycena genomes resolve the evolution of fungal bioluminescence.</title>
        <authorList>
            <person name="Tsai I.J."/>
        </authorList>
    </citation>
    <scope>NUCLEOTIDE SEQUENCE</scope>
    <source>
        <strain evidence="2">171206Taipei</strain>
    </source>
</reference>
<feature type="region of interest" description="Disordered" evidence="1">
    <location>
        <begin position="238"/>
        <end position="259"/>
    </location>
</feature>
<dbReference type="CDD" id="cd23787">
    <property type="entry name" value="RWD_CSM1"/>
    <property type="match status" value="1"/>
</dbReference>
<sequence>MPARAGPSTAKAAARTKPRAATTEDEEEITVIEPRKVPARASSRPAASKGKGKAKAEKEVEIVEQSPDELDDPGPANGAPTIAGRSRIQAAPTTNKSANFPVPHSRQTERLTRRLEQANKHIAELEAQLKEAYRVRTTEAEDLLAQQLDKHQEVIRAKDDIIKQQAEMLSHKEPLASEGKTSVLYLVTREQADADKRSAEEQVTFWKREADQRADQVEELKQKVKDLEYEVEFERENATKARQQKGGPLYTPAPASGRNVLGASEPKHAELIKFYEDMTNTLVTDIKLQEPKFFNLDEWLFTCIYTYVNKEGENQRSLGFSLRFTHEPLDDEDAEEPQSVNDLEKRVRFTPLTLDKESPEFVNVLDFLGGGFTFQRTQLPLFFSSLLENMKRACEPPPEEEDDSMEVQ</sequence>
<feature type="compositionally biased region" description="Low complexity" evidence="1">
    <location>
        <begin position="39"/>
        <end position="49"/>
    </location>
</feature>
<dbReference type="Proteomes" id="UP000636479">
    <property type="component" value="Unassembled WGS sequence"/>
</dbReference>
<dbReference type="PANTHER" id="PTHR28006">
    <property type="entry name" value="MONOPOLIN COMPLEX SUBUNIT CSM1"/>
    <property type="match status" value="1"/>
</dbReference>
<dbReference type="GO" id="GO:0072686">
    <property type="term" value="C:mitotic spindle"/>
    <property type="evidence" value="ECO:0007669"/>
    <property type="project" value="TreeGrafter"/>
</dbReference>
<dbReference type="AlphaFoldDB" id="A0A8H6S855"/>
<keyword evidence="3" id="KW-1185">Reference proteome</keyword>
<dbReference type="GO" id="GO:0034506">
    <property type="term" value="C:chromosome, centromeric core domain"/>
    <property type="evidence" value="ECO:0007669"/>
    <property type="project" value="TreeGrafter"/>
</dbReference>
<dbReference type="EMBL" id="JACAZF010000009">
    <property type="protein sequence ID" value="KAF7294785.1"/>
    <property type="molecule type" value="Genomic_DNA"/>
</dbReference>
<dbReference type="GeneID" id="59349270"/>
<gene>
    <name evidence="2" type="ORF">MIND_01016200</name>
</gene>
<dbReference type="InterPro" id="IPR040349">
    <property type="entry name" value="Csm1/Pcs1"/>
</dbReference>
<dbReference type="GO" id="GO:0051315">
    <property type="term" value="P:attachment of mitotic spindle microtubules to kinetochore"/>
    <property type="evidence" value="ECO:0007669"/>
    <property type="project" value="TreeGrafter"/>
</dbReference>
<evidence type="ECO:0008006" key="4">
    <source>
        <dbReference type="Google" id="ProtNLM"/>
    </source>
</evidence>
<dbReference type="GO" id="GO:0045144">
    <property type="term" value="P:meiotic sister chromatid segregation"/>
    <property type="evidence" value="ECO:0007669"/>
    <property type="project" value="TreeGrafter"/>
</dbReference>
<dbReference type="GO" id="GO:0033551">
    <property type="term" value="C:monopolin complex"/>
    <property type="evidence" value="ECO:0007669"/>
    <property type="project" value="InterPro"/>
</dbReference>
<name>A0A8H6S855_9AGAR</name>
<dbReference type="GO" id="GO:1990644">
    <property type="term" value="F:microtubule site clamp"/>
    <property type="evidence" value="ECO:0007669"/>
    <property type="project" value="TreeGrafter"/>
</dbReference>
<evidence type="ECO:0000256" key="1">
    <source>
        <dbReference type="SAM" id="MobiDB-lite"/>
    </source>
</evidence>
<dbReference type="OrthoDB" id="3216420at2759"/>
<evidence type="ECO:0000313" key="2">
    <source>
        <dbReference type="EMBL" id="KAF7294785.1"/>
    </source>
</evidence>
<dbReference type="RefSeq" id="XP_037216148.1">
    <property type="nucleotide sequence ID" value="XM_037366754.1"/>
</dbReference>
<comment type="caution">
    <text evidence="2">The sequence shown here is derived from an EMBL/GenBank/DDBJ whole genome shotgun (WGS) entry which is preliminary data.</text>
</comment>
<dbReference type="PANTHER" id="PTHR28006:SF1">
    <property type="entry name" value="MONOPOLIN COMPLEX SUBUNIT CSM1"/>
    <property type="match status" value="1"/>
</dbReference>
<feature type="region of interest" description="Disordered" evidence="1">
    <location>
        <begin position="1"/>
        <end position="116"/>
    </location>
</feature>
<protein>
    <recommendedName>
        <fullName evidence="4">Monopolin complex subunit Csm1/Pcs1 C-terminal domain-containing protein</fullName>
    </recommendedName>
</protein>
<evidence type="ECO:0000313" key="3">
    <source>
        <dbReference type="Proteomes" id="UP000636479"/>
    </source>
</evidence>
<accession>A0A8H6S855</accession>
<proteinExistence type="predicted"/>
<feature type="compositionally biased region" description="Low complexity" evidence="1">
    <location>
        <begin position="9"/>
        <end position="21"/>
    </location>
</feature>